<protein>
    <recommendedName>
        <fullName evidence="4">DUF4878 domain-containing protein</fullName>
    </recommendedName>
</protein>
<evidence type="ECO:0000256" key="1">
    <source>
        <dbReference type="SAM" id="MobiDB-lite"/>
    </source>
</evidence>
<evidence type="ECO:0008006" key="4">
    <source>
        <dbReference type="Google" id="ProtNLM"/>
    </source>
</evidence>
<keyword evidence="3" id="KW-1185">Reference proteome</keyword>
<dbReference type="KEGG" id="cphy:B5808_15370"/>
<gene>
    <name evidence="2" type="ORF">B5808_15370</name>
</gene>
<proteinExistence type="predicted"/>
<reference evidence="2 3" key="1">
    <citation type="submission" date="2017-04" db="EMBL/GenBank/DDBJ databases">
        <authorList>
            <person name="Afonso C.L."/>
            <person name="Miller P.J."/>
            <person name="Scott M.A."/>
            <person name="Spackman E."/>
            <person name="Goraichik I."/>
            <person name="Dimitrov K.M."/>
            <person name="Suarez D.L."/>
            <person name="Swayne D.E."/>
        </authorList>
    </citation>
    <scope>NUCLEOTIDE SEQUENCE [LARGE SCALE GENOMIC DNA]</scope>
    <source>
        <strain evidence="3">XA(T)</strain>
    </source>
</reference>
<accession>A0A1X9LWL9</accession>
<feature type="compositionally biased region" description="Basic and acidic residues" evidence="1">
    <location>
        <begin position="178"/>
        <end position="190"/>
    </location>
</feature>
<dbReference type="Proteomes" id="UP000192775">
    <property type="component" value="Chromosome"/>
</dbReference>
<evidence type="ECO:0000313" key="2">
    <source>
        <dbReference type="EMBL" id="ARJ06440.1"/>
    </source>
</evidence>
<organism evidence="2 3">
    <name type="scientific">Cnuibacter physcomitrellae</name>
    <dbReference type="NCBI Taxonomy" id="1619308"/>
    <lineage>
        <taxon>Bacteria</taxon>
        <taxon>Bacillati</taxon>
        <taxon>Actinomycetota</taxon>
        <taxon>Actinomycetes</taxon>
        <taxon>Micrococcales</taxon>
        <taxon>Microbacteriaceae</taxon>
        <taxon>Cnuibacter</taxon>
    </lineage>
</organism>
<name>A0A1X9LWL9_9MICO</name>
<dbReference type="STRING" id="1619308.B5808_15370"/>
<evidence type="ECO:0000313" key="3">
    <source>
        <dbReference type="Proteomes" id="UP000192775"/>
    </source>
</evidence>
<feature type="region of interest" description="Disordered" evidence="1">
    <location>
        <begin position="173"/>
        <end position="203"/>
    </location>
</feature>
<sequence length="389" mass="40859">MVGLSLGVVLVLAATAAIVWAALRTRGGPVEAVRDYVELIAAGDAVGASQLVDPAQYTGYDGESTPAPPPTVSAGAEVTASDDLVLDRDMMAVVAGQASQRIEVADVALDYGDSPDVPVGETVDVGVTYLLRGVSTTAVLRAERMDDTWFGFTQWRVVDPLLVPLVVQSNTPELGPAEIRDDEDRHDRGASSDAGSAHPAVRVPAEIDLSGPDAEGASQRATLLYPGVYRIGGTTSTYLTAAPKTVVLAGAATTSTTSEAFGDVVSTSLWFEPTQALSDRISEEATEFVAACFAAMPSPPADCPGELRARSGFATDVVLNDAPVLDDITSYQTEHVDGVATEPAVRATFTTGRFDFTSDDGGRDDAIFFLYAWVHPEGDDVTIEFRPSL</sequence>
<dbReference type="AlphaFoldDB" id="A0A1X9LWL9"/>
<dbReference type="EMBL" id="CP020715">
    <property type="protein sequence ID" value="ARJ06440.1"/>
    <property type="molecule type" value="Genomic_DNA"/>
</dbReference>